<dbReference type="InParanoid" id="A0A059A3B3"/>
<dbReference type="EMBL" id="KK198763">
    <property type="protein sequence ID" value="KCW47825.1"/>
    <property type="molecule type" value="Genomic_DNA"/>
</dbReference>
<dbReference type="InterPro" id="IPR036291">
    <property type="entry name" value="NAD(P)-bd_dom_sf"/>
</dbReference>
<accession>A0A059A3B3</accession>
<evidence type="ECO:0000256" key="2">
    <source>
        <dbReference type="ARBA" id="ARBA00023002"/>
    </source>
</evidence>
<name>A0A059A3B3_EUCGR</name>
<keyword evidence="2" id="KW-0560">Oxidoreductase</keyword>
<dbReference type="Gramene" id="KCW47825">
    <property type="protein sequence ID" value="KCW47825"/>
    <property type="gene ID" value="EUGRSUZ_K01562"/>
</dbReference>
<organism evidence="3">
    <name type="scientific">Eucalyptus grandis</name>
    <name type="common">Flooded gum</name>
    <dbReference type="NCBI Taxonomy" id="71139"/>
    <lineage>
        <taxon>Eukaryota</taxon>
        <taxon>Viridiplantae</taxon>
        <taxon>Streptophyta</taxon>
        <taxon>Embryophyta</taxon>
        <taxon>Tracheophyta</taxon>
        <taxon>Spermatophyta</taxon>
        <taxon>Magnoliopsida</taxon>
        <taxon>eudicotyledons</taxon>
        <taxon>Gunneridae</taxon>
        <taxon>Pentapetalae</taxon>
        <taxon>rosids</taxon>
        <taxon>malvids</taxon>
        <taxon>Myrtales</taxon>
        <taxon>Myrtaceae</taxon>
        <taxon>Myrtoideae</taxon>
        <taxon>Eucalypteae</taxon>
        <taxon>Eucalyptus</taxon>
    </lineage>
</organism>
<dbReference type="PRINTS" id="PR00081">
    <property type="entry name" value="GDHRDH"/>
</dbReference>
<dbReference type="SUPFAM" id="SSF51735">
    <property type="entry name" value="NAD(P)-binding Rossmann-fold domains"/>
    <property type="match status" value="1"/>
</dbReference>
<protein>
    <submittedName>
        <fullName evidence="3">Uncharacterized protein</fullName>
    </submittedName>
</protein>
<dbReference type="AlphaFoldDB" id="A0A059A3B3"/>
<sequence>MALEAFFCLHAPPHIGDLPNKHHNQIYNLHLHLQASNHLVAAHISEEIKLFGYGKKLVQEVFNMALLERDHAYGKVAIITSGASRTGMSTASLFHQHGALVVIADIQDELGLALAAKLGQQASYARCDVSIEANVHDLMDATVANHGRLDIMGILNTSLANLDCVLHINLYGAFHEAKHAARVMVPQRKGYILFTESRCTAIVGLAMHTYAASKHAVVGLTRGWRMGMLGLGKMNEAELERMDDWMRAMGNLKGQVPAPESVVRAALYLASDEPAYVSWLNMVMDGGYGMVNPSLMMALAASRSNGKLSSNA</sequence>
<proteinExistence type="inferred from homology"/>
<dbReference type="PANTHER" id="PTHR43180">
    <property type="entry name" value="3-OXOACYL-(ACYL-CARRIER-PROTEIN) REDUCTASE (AFU_ORTHOLOGUE AFUA_6G11210)"/>
    <property type="match status" value="1"/>
</dbReference>
<reference evidence="3" key="1">
    <citation type="submission" date="2013-07" db="EMBL/GenBank/DDBJ databases">
        <title>The genome of Eucalyptus grandis.</title>
        <authorList>
            <person name="Schmutz J."/>
            <person name="Hayes R."/>
            <person name="Myburg A."/>
            <person name="Tuskan G."/>
            <person name="Grattapaglia D."/>
            <person name="Rokhsar D.S."/>
        </authorList>
    </citation>
    <scope>NUCLEOTIDE SEQUENCE</scope>
    <source>
        <tissue evidence="3">Leaf extractions</tissue>
    </source>
</reference>
<dbReference type="GO" id="GO:0016491">
    <property type="term" value="F:oxidoreductase activity"/>
    <property type="evidence" value="ECO:0007669"/>
    <property type="project" value="UniProtKB-KW"/>
</dbReference>
<comment type="similarity">
    <text evidence="1">Belongs to the short-chain dehydrogenases/reductases (SDR) family.</text>
</comment>
<evidence type="ECO:0000313" key="3">
    <source>
        <dbReference type="EMBL" id="KCW47825.1"/>
    </source>
</evidence>
<dbReference type="PANTHER" id="PTHR43180:SF37">
    <property type="entry name" value="TROPINONE REDUCTASE-LIKE 2"/>
    <property type="match status" value="1"/>
</dbReference>
<gene>
    <name evidence="3" type="ORF">EUGRSUZ_K01562</name>
</gene>
<dbReference type="Pfam" id="PF13561">
    <property type="entry name" value="adh_short_C2"/>
    <property type="match status" value="1"/>
</dbReference>
<dbReference type="STRING" id="71139.A0A059A3B3"/>
<evidence type="ECO:0000256" key="1">
    <source>
        <dbReference type="ARBA" id="ARBA00006484"/>
    </source>
</evidence>
<dbReference type="Gene3D" id="3.40.50.720">
    <property type="entry name" value="NAD(P)-binding Rossmann-like Domain"/>
    <property type="match status" value="1"/>
</dbReference>
<dbReference type="InterPro" id="IPR002347">
    <property type="entry name" value="SDR_fam"/>
</dbReference>